<dbReference type="InterPro" id="IPR016833">
    <property type="entry name" value="Put_Na-Bile_cotransptr"/>
</dbReference>
<comment type="caution">
    <text evidence="2">The sequence shown here is derived from an EMBL/GenBank/DDBJ whole genome shotgun (WGS) entry which is preliminary data.</text>
</comment>
<keyword evidence="1" id="KW-0812">Transmembrane</keyword>
<keyword evidence="3" id="KW-1185">Reference proteome</keyword>
<reference evidence="2 3" key="1">
    <citation type="journal article" date="2023" name="Elife">
        <title>Identification of key yeast species and microbe-microbe interactions impacting larval growth of Drosophila in the wild.</title>
        <authorList>
            <person name="Mure A."/>
            <person name="Sugiura Y."/>
            <person name="Maeda R."/>
            <person name="Honda K."/>
            <person name="Sakurai N."/>
            <person name="Takahashi Y."/>
            <person name="Watada M."/>
            <person name="Katoh T."/>
            <person name="Gotoh A."/>
            <person name="Gotoh Y."/>
            <person name="Taniguchi I."/>
            <person name="Nakamura K."/>
            <person name="Hayashi T."/>
            <person name="Katayama T."/>
            <person name="Uemura T."/>
            <person name="Hattori Y."/>
        </authorList>
    </citation>
    <scope>NUCLEOTIDE SEQUENCE [LARGE SCALE GENOMIC DNA]</scope>
    <source>
        <strain evidence="2 3">SC-9</strain>
    </source>
</reference>
<feature type="transmembrane region" description="Helical" evidence="1">
    <location>
        <begin position="251"/>
        <end position="272"/>
    </location>
</feature>
<dbReference type="EMBL" id="BTFZ01000004">
    <property type="protein sequence ID" value="GMM34894.1"/>
    <property type="molecule type" value="Genomic_DNA"/>
</dbReference>
<dbReference type="Gene3D" id="1.20.1530.20">
    <property type="match status" value="1"/>
</dbReference>
<dbReference type="Pfam" id="PF13593">
    <property type="entry name" value="SBF_like"/>
    <property type="match status" value="1"/>
</dbReference>
<evidence type="ECO:0000256" key="1">
    <source>
        <dbReference type="SAM" id="Phobius"/>
    </source>
</evidence>
<dbReference type="InterPro" id="IPR038770">
    <property type="entry name" value="Na+/solute_symporter_sf"/>
</dbReference>
<keyword evidence="1" id="KW-0472">Membrane</keyword>
<protein>
    <submittedName>
        <fullName evidence="2">Rch1 protein</fullName>
    </submittedName>
</protein>
<feature type="transmembrane region" description="Helical" evidence="1">
    <location>
        <begin position="106"/>
        <end position="123"/>
    </location>
</feature>
<feature type="transmembrane region" description="Helical" evidence="1">
    <location>
        <begin position="284"/>
        <end position="306"/>
    </location>
</feature>
<feature type="transmembrane region" description="Helical" evidence="1">
    <location>
        <begin position="171"/>
        <end position="193"/>
    </location>
</feature>
<dbReference type="PANTHER" id="PTHR18640:SF5">
    <property type="entry name" value="SODIUM_BILE ACID COTRANSPORTER 7"/>
    <property type="match status" value="1"/>
</dbReference>
<gene>
    <name evidence="2" type="ORF">DASC09_022190</name>
</gene>
<dbReference type="GeneID" id="90072873"/>
<dbReference type="AlphaFoldDB" id="A0AAV5QJV4"/>
<dbReference type="PANTHER" id="PTHR18640">
    <property type="entry name" value="SOLUTE CARRIER FAMILY 10 MEMBER 7"/>
    <property type="match status" value="1"/>
</dbReference>
<feature type="transmembrane region" description="Helical" evidence="1">
    <location>
        <begin position="138"/>
        <end position="159"/>
    </location>
</feature>
<organism evidence="2 3">
    <name type="scientific">Saccharomycopsis crataegensis</name>
    <dbReference type="NCBI Taxonomy" id="43959"/>
    <lineage>
        <taxon>Eukaryota</taxon>
        <taxon>Fungi</taxon>
        <taxon>Dikarya</taxon>
        <taxon>Ascomycota</taxon>
        <taxon>Saccharomycotina</taxon>
        <taxon>Saccharomycetes</taxon>
        <taxon>Saccharomycopsidaceae</taxon>
        <taxon>Saccharomycopsis</taxon>
    </lineage>
</organism>
<feature type="transmembrane region" description="Helical" evidence="1">
    <location>
        <begin position="74"/>
        <end position="94"/>
    </location>
</feature>
<keyword evidence="1" id="KW-1133">Transmembrane helix</keyword>
<dbReference type="RefSeq" id="XP_064851894.1">
    <property type="nucleotide sequence ID" value="XM_064995822.1"/>
</dbReference>
<dbReference type="Proteomes" id="UP001360560">
    <property type="component" value="Unassembled WGS sequence"/>
</dbReference>
<name>A0AAV5QJV4_9ASCO</name>
<evidence type="ECO:0000313" key="3">
    <source>
        <dbReference type="Proteomes" id="UP001360560"/>
    </source>
</evidence>
<sequence length="467" mass="52067">MPIFEKNYYALCKQKLIKLLGINTDTKIYKAWSWLFNFVLSQWFYVFLAALIAIAAKFPNFARHGGTIRAEYTIGYAAIALIFFQNGLSMRTSVFLSHLYDWRAHIVALVMQFLVTNAIVYGICCGVKAANNPNIDEWLLVGVIVTSTCSTTIASNVVMTRKAKGSAEKTISCVFLANLVGAFISPLLVQMYLSGSTWSFGNPKNGTSFSEVYRRVMKQLGLAVFVPLFVGQCVININPDKVMAINAKYKLNKVGSICLLLNLFQSFSTAFYQKAFTSVPGVSVVFVFFLNTGLYLFFTLLTAVICRNPLIKKLFIDTQDSVKPGSIKYYLTKFLAPFYFSPEDTVALIFVCPAKSAALGISLVTSQYGDHSQYLGKILVALVLYSTQQVLIANFMVIPCKKWILICQATQGSENEDVNNIEKSFSNQERQPQTENPLQIVNEDVSTQIVNEDVSTQISNAKEKHPL</sequence>
<feature type="transmembrane region" description="Helical" evidence="1">
    <location>
        <begin position="34"/>
        <end position="54"/>
    </location>
</feature>
<proteinExistence type="predicted"/>
<evidence type="ECO:0000313" key="2">
    <source>
        <dbReference type="EMBL" id="GMM34894.1"/>
    </source>
</evidence>
<feature type="transmembrane region" description="Helical" evidence="1">
    <location>
        <begin position="220"/>
        <end position="239"/>
    </location>
</feature>
<dbReference type="GO" id="GO:0005886">
    <property type="term" value="C:plasma membrane"/>
    <property type="evidence" value="ECO:0007669"/>
    <property type="project" value="TreeGrafter"/>
</dbReference>
<accession>A0AAV5QJV4</accession>